<evidence type="ECO:0000313" key="2">
    <source>
        <dbReference type="EMBL" id="QSG05351.1"/>
    </source>
</evidence>
<dbReference type="EMBL" id="CP064787">
    <property type="protein sequence ID" value="QSG05351.1"/>
    <property type="molecule type" value="Genomic_DNA"/>
</dbReference>
<organism evidence="2 3">
    <name type="scientific">Halapricum desulfuricans</name>
    <dbReference type="NCBI Taxonomy" id="2841257"/>
    <lineage>
        <taxon>Archaea</taxon>
        <taxon>Methanobacteriati</taxon>
        <taxon>Methanobacteriota</taxon>
        <taxon>Stenosarchaea group</taxon>
        <taxon>Halobacteria</taxon>
        <taxon>Halobacteriales</taxon>
        <taxon>Haloarculaceae</taxon>
        <taxon>Halapricum</taxon>
    </lineage>
</organism>
<evidence type="ECO:0000313" key="3">
    <source>
        <dbReference type="Proteomes" id="UP000663525"/>
    </source>
</evidence>
<dbReference type="GeneID" id="68854632"/>
<name>A0A897MYJ5_9EURY</name>
<sequence>MDESDISSDLQDRLDDRRTERSEGTLALSEREGYVGDELTLLGRNFPADEQYDVVWHTSDGKWGVIEANRVVGPQYSPRTETVATVRTDGSGRFEETWAIPEDYGGSHKITVENDGGVAARAEYEVRPWFELDRTAAPMGESFVLRGYGIGPSLDSNNFQVAWDNQFVGFVTGVINRGTATARIRAVGPPGEHVVQVWRNYRGVPFVANNTQSPLGPVGGDRPNVWTVEVAEPDDPPPTTWVDELFEEQPFEVHYPDLDADTEAELDVTPQCGPAGTQAVITGRNFPPNASVDLQWYQHVGDGIRGLEVTPTVRPGILPTVAADADGRFQIEFEVPPAEGSTRPILAEVDGQSVAATGFMMQPSIETFEPASGPVGTEIEIELSGIGWTAYESAPFFVYDNAPLGYACGTSEDLRSPTVRTVLQATGEPGYHFIEVYPSIFEMEDDEPEFEIRPHLSYLDNHPVRPLPACHLVFEVTEE</sequence>
<evidence type="ECO:0008006" key="4">
    <source>
        <dbReference type="Google" id="ProtNLM"/>
    </source>
</evidence>
<evidence type="ECO:0000256" key="1">
    <source>
        <dbReference type="SAM" id="MobiDB-lite"/>
    </source>
</evidence>
<protein>
    <recommendedName>
        <fullName evidence="4">IPT/TIG domain-containing protein</fullName>
    </recommendedName>
</protein>
<feature type="compositionally biased region" description="Basic and acidic residues" evidence="1">
    <location>
        <begin position="10"/>
        <end position="23"/>
    </location>
</feature>
<dbReference type="Proteomes" id="UP000663525">
    <property type="component" value="Chromosome"/>
</dbReference>
<dbReference type="RefSeq" id="WP_229115173.1">
    <property type="nucleotide sequence ID" value="NZ_CP064787.1"/>
</dbReference>
<proteinExistence type="predicted"/>
<feature type="region of interest" description="Disordered" evidence="1">
    <location>
        <begin position="1"/>
        <end position="23"/>
    </location>
</feature>
<dbReference type="AlphaFoldDB" id="A0A897MYJ5"/>
<accession>A0A897MYJ5</accession>
<gene>
    <name evidence="2" type="ORF">HSR121_1003</name>
</gene>
<reference evidence="2" key="1">
    <citation type="submission" date="2020-11" db="EMBL/GenBank/DDBJ databases">
        <title>Carbohydrate-dependent, anaerobic sulfur respiration: A novel catabolism in halophilic archaea.</title>
        <authorList>
            <person name="Sorokin D.Y."/>
            <person name="Messina E."/>
            <person name="Smedile F."/>
            <person name="La Cono V."/>
            <person name="Hallsworth J.E."/>
            <person name="Yakimov M.M."/>
        </authorList>
    </citation>
    <scope>NUCLEOTIDE SEQUENCE</scope>
    <source>
        <strain evidence="2">HSR12-1</strain>
    </source>
</reference>